<evidence type="ECO:0000313" key="8">
    <source>
        <dbReference type="EMBL" id="TMI71445.1"/>
    </source>
</evidence>
<proteinExistence type="inferred from homology"/>
<accession>A0A537IJI6</accession>
<evidence type="ECO:0000256" key="2">
    <source>
        <dbReference type="ARBA" id="ARBA00009533"/>
    </source>
</evidence>
<gene>
    <name evidence="8" type="ORF">E6H05_12525</name>
</gene>
<dbReference type="SUPFAM" id="SSF53383">
    <property type="entry name" value="PLP-dependent transferases"/>
    <property type="match status" value="1"/>
</dbReference>
<dbReference type="InterPro" id="IPR002129">
    <property type="entry name" value="PyrdxlP-dep_de-COase"/>
</dbReference>
<evidence type="ECO:0008006" key="10">
    <source>
        <dbReference type="Google" id="ProtNLM"/>
    </source>
</evidence>
<comment type="similarity">
    <text evidence="2 7">Belongs to the group II decarboxylase family.</text>
</comment>
<sequence>MPAYTRPPDAVVAAFRDQPLPERGAPVREILDRIERDVVSYPLGVGQRRWWGFINSPPHPVGIAADLIATTLKNNCAGTSQMAIQVELTVMDWLAQLVGLPRGANGLLVSGGSMANLVALAGCREAKLPGTRRRGVRAAARQPTIYASSEAHSCIRRAVELLGLGTDALRLVPVDREYRMDVAALREMIAADRAGGLEPICVVGSGGTVNTGVVDPLAGLADVAQEHGCWFHVDGAYGAVGAALPELAPLYRGVERADSVALDPHKWLYVPYEAGATLVRDPATLRAMFAHRAEYLALEQDSYLEGPVWISDLGPQLTREFRALKVWAVMQAVGVERYRELWRSDIAVAHEIERLAREHARLEVLAPSDLSCFCLRYVPGRGDANAFNRTLLDCTHRDGRMFISGTTLDGKFALRGCVTNFRSTLADAQVCIDTIIELGARLELEQTR</sequence>
<organism evidence="8 9">
    <name type="scientific">Candidatus Segetimicrobium genomatis</name>
    <dbReference type="NCBI Taxonomy" id="2569760"/>
    <lineage>
        <taxon>Bacteria</taxon>
        <taxon>Bacillati</taxon>
        <taxon>Candidatus Sysuimicrobiota</taxon>
        <taxon>Candidatus Sysuimicrobiia</taxon>
        <taxon>Candidatus Sysuimicrobiales</taxon>
        <taxon>Candidatus Segetimicrobiaceae</taxon>
        <taxon>Candidatus Segetimicrobium</taxon>
    </lineage>
</organism>
<dbReference type="Gene3D" id="3.40.640.10">
    <property type="entry name" value="Type I PLP-dependent aspartate aminotransferase-like (Major domain)"/>
    <property type="match status" value="1"/>
</dbReference>
<keyword evidence="5 7" id="KW-0456">Lyase</keyword>
<evidence type="ECO:0000256" key="7">
    <source>
        <dbReference type="RuleBase" id="RU000382"/>
    </source>
</evidence>
<dbReference type="AlphaFoldDB" id="A0A537IJI6"/>
<dbReference type="GO" id="GO:0030170">
    <property type="term" value="F:pyridoxal phosphate binding"/>
    <property type="evidence" value="ECO:0007669"/>
    <property type="project" value="InterPro"/>
</dbReference>
<evidence type="ECO:0000256" key="5">
    <source>
        <dbReference type="ARBA" id="ARBA00023239"/>
    </source>
</evidence>
<dbReference type="Gene3D" id="3.90.1150.170">
    <property type="match status" value="1"/>
</dbReference>
<dbReference type="PANTHER" id="PTHR11999">
    <property type="entry name" value="GROUP II PYRIDOXAL-5-PHOSPHATE DECARBOXYLASE"/>
    <property type="match status" value="1"/>
</dbReference>
<reference evidence="8 9" key="1">
    <citation type="journal article" date="2019" name="Nat. Microbiol.">
        <title>Mediterranean grassland soil C-N compound turnover is dependent on rainfall and depth, and is mediated by genomically divergent microorganisms.</title>
        <authorList>
            <person name="Diamond S."/>
            <person name="Andeer P.F."/>
            <person name="Li Z."/>
            <person name="Crits-Christoph A."/>
            <person name="Burstein D."/>
            <person name="Anantharaman K."/>
            <person name="Lane K.R."/>
            <person name="Thomas B.C."/>
            <person name="Pan C."/>
            <person name="Northen T.R."/>
            <person name="Banfield J.F."/>
        </authorList>
    </citation>
    <scope>NUCLEOTIDE SEQUENCE [LARGE SCALE GENOMIC DNA]</scope>
    <source>
        <strain evidence="8">NP_8</strain>
    </source>
</reference>
<dbReference type="Gene3D" id="3.90.1150.10">
    <property type="entry name" value="Aspartate Aminotransferase, domain 1"/>
    <property type="match status" value="1"/>
</dbReference>
<protein>
    <recommendedName>
        <fullName evidence="10">Aminotransferase class V-fold PLP-dependent enzyme</fullName>
    </recommendedName>
</protein>
<dbReference type="GO" id="GO:0004058">
    <property type="term" value="F:aromatic-L-amino-acid decarboxylase activity"/>
    <property type="evidence" value="ECO:0007669"/>
    <property type="project" value="UniProtKB-ARBA"/>
</dbReference>
<evidence type="ECO:0000256" key="1">
    <source>
        <dbReference type="ARBA" id="ARBA00001933"/>
    </source>
</evidence>
<dbReference type="Proteomes" id="UP000318834">
    <property type="component" value="Unassembled WGS sequence"/>
</dbReference>
<keyword evidence="4 6" id="KW-0663">Pyridoxal phosphate</keyword>
<feature type="modified residue" description="N6-(pyridoxal phosphate)lysine" evidence="6">
    <location>
        <position position="266"/>
    </location>
</feature>
<dbReference type="EMBL" id="VBAP01000112">
    <property type="protein sequence ID" value="TMI71445.1"/>
    <property type="molecule type" value="Genomic_DNA"/>
</dbReference>
<dbReference type="InterPro" id="IPR015421">
    <property type="entry name" value="PyrdxlP-dep_Trfase_major"/>
</dbReference>
<dbReference type="PANTHER" id="PTHR11999:SF70">
    <property type="entry name" value="MIP05841P"/>
    <property type="match status" value="1"/>
</dbReference>
<name>A0A537IJI6_9BACT</name>
<evidence type="ECO:0000313" key="9">
    <source>
        <dbReference type="Proteomes" id="UP000318834"/>
    </source>
</evidence>
<dbReference type="PRINTS" id="PR00800">
    <property type="entry name" value="YHDCRBOXLASE"/>
</dbReference>
<dbReference type="GO" id="GO:0019752">
    <property type="term" value="P:carboxylic acid metabolic process"/>
    <property type="evidence" value="ECO:0007669"/>
    <property type="project" value="InterPro"/>
</dbReference>
<comment type="caution">
    <text evidence="8">The sequence shown here is derived from an EMBL/GenBank/DDBJ whole genome shotgun (WGS) entry which is preliminary data.</text>
</comment>
<dbReference type="InterPro" id="IPR010977">
    <property type="entry name" value="Aromatic_deC"/>
</dbReference>
<dbReference type="GO" id="GO:0006520">
    <property type="term" value="P:amino acid metabolic process"/>
    <property type="evidence" value="ECO:0007669"/>
    <property type="project" value="InterPro"/>
</dbReference>
<evidence type="ECO:0000256" key="4">
    <source>
        <dbReference type="ARBA" id="ARBA00022898"/>
    </source>
</evidence>
<dbReference type="InterPro" id="IPR015422">
    <property type="entry name" value="PyrdxlP-dep_Trfase_small"/>
</dbReference>
<comment type="cofactor">
    <cofactor evidence="1 6 7">
        <name>pyridoxal 5'-phosphate</name>
        <dbReference type="ChEBI" id="CHEBI:597326"/>
    </cofactor>
</comment>
<evidence type="ECO:0000256" key="3">
    <source>
        <dbReference type="ARBA" id="ARBA00022793"/>
    </source>
</evidence>
<dbReference type="Pfam" id="PF00282">
    <property type="entry name" value="Pyridoxal_deC"/>
    <property type="match status" value="1"/>
</dbReference>
<evidence type="ECO:0000256" key="6">
    <source>
        <dbReference type="PIRSR" id="PIRSR602129-50"/>
    </source>
</evidence>
<dbReference type="InterPro" id="IPR015424">
    <property type="entry name" value="PyrdxlP-dep_Trfase"/>
</dbReference>
<keyword evidence="3" id="KW-0210">Decarboxylase</keyword>